<protein>
    <submittedName>
        <fullName evidence="2">SAM-dependent methyltransferase</fullName>
    </submittedName>
</protein>
<feature type="non-terminal residue" evidence="2">
    <location>
        <position position="1"/>
    </location>
</feature>
<organism evidence="2 3">
    <name type="scientific">Pseudomonas fluorescens</name>
    <dbReference type="NCBI Taxonomy" id="294"/>
    <lineage>
        <taxon>Bacteria</taxon>
        <taxon>Pseudomonadati</taxon>
        <taxon>Pseudomonadota</taxon>
        <taxon>Gammaproteobacteria</taxon>
        <taxon>Pseudomonadales</taxon>
        <taxon>Pseudomonadaceae</taxon>
        <taxon>Pseudomonas</taxon>
    </lineage>
</organism>
<evidence type="ECO:0000313" key="2">
    <source>
        <dbReference type="EMBL" id="TFW32008.1"/>
    </source>
</evidence>
<keyword evidence="2" id="KW-0808">Transferase</keyword>
<proteinExistence type="predicted"/>
<dbReference type="Pfam" id="PF08484">
    <property type="entry name" value="Methyltransf_14"/>
    <property type="match status" value="1"/>
</dbReference>
<evidence type="ECO:0000313" key="3">
    <source>
        <dbReference type="Proteomes" id="UP000297322"/>
    </source>
</evidence>
<reference evidence="2 3" key="1">
    <citation type="submission" date="2019-03" db="EMBL/GenBank/DDBJ databases">
        <title>Biocontrol and xenobiotic degradation properties of endophytic Pseudomonas fluorescens strain BRZ63.</title>
        <authorList>
            <person name="Chlebek D.A."/>
            <person name="Pinski A."/>
            <person name="Zur J.P."/>
            <person name="Michalska J."/>
            <person name="Hupert-Kocurek K.T."/>
        </authorList>
    </citation>
    <scope>NUCLEOTIDE SEQUENCE [LARGE SCALE GENOMIC DNA]</scope>
    <source>
        <strain evidence="2 3">BRZ63</strain>
    </source>
</reference>
<dbReference type="InterPro" id="IPR013691">
    <property type="entry name" value="MeTrfase_14"/>
</dbReference>
<accession>A0A4Y9SYT4</accession>
<dbReference type="GO" id="GO:0032259">
    <property type="term" value="P:methylation"/>
    <property type="evidence" value="ECO:0007669"/>
    <property type="project" value="UniProtKB-KW"/>
</dbReference>
<gene>
    <name evidence="2" type="ORF">E4T65_30460</name>
</gene>
<feature type="domain" description="C-methyltransferase" evidence="1">
    <location>
        <begin position="1"/>
        <end position="102"/>
    </location>
</feature>
<name>A0A4Y9SYT4_PSEFL</name>
<dbReference type="Gene3D" id="3.40.50.720">
    <property type="entry name" value="NAD(P)-binding Rossmann-like Domain"/>
    <property type="match status" value="1"/>
</dbReference>
<dbReference type="AlphaFoldDB" id="A0A4Y9SYT4"/>
<dbReference type="GO" id="GO:0008168">
    <property type="term" value="F:methyltransferase activity"/>
    <property type="evidence" value="ECO:0007669"/>
    <property type="project" value="UniProtKB-KW"/>
</dbReference>
<keyword evidence="2" id="KW-0489">Methyltransferase</keyword>
<comment type="caution">
    <text evidence="2">The sequence shown here is derived from an EMBL/GenBank/DDBJ whole genome shotgun (WGS) entry which is preliminary data.</text>
</comment>
<dbReference type="Proteomes" id="UP000297322">
    <property type="component" value="Unassembled WGS sequence"/>
</dbReference>
<dbReference type="EMBL" id="SPVI01000335">
    <property type="protein sequence ID" value="TFW32008.1"/>
    <property type="molecule type" value="Genomic_DNA"/>
</dbReference>
<dbReference type="RefSeq" id="WP_317617146.1">
    <property type="nucleotide sequence ID" value="NZ_SPVI01000335.1"/>
</dbReference>
<sequence>RFLLQAKADGKIVVGYGAAAKGNTLLNYAGVKPDLLAWVADASPHKQGKYLPGSRIPVVSPERIEIEKPDYVLVLPWNLLYEITQQFAVVRSWGARFVVAIPELSFR</sequence>
<evidence type="ECO:0000259" key="1">
    <source>
        <dbReference type="Pfam" id="PF08484"/>
    </source>
</evidence>